<dbReference type="InterPro" id="IPR012913">
    <property type="entry name" value="OS9-like_dom"/>
</dbReference>
<name>A0A1D1UQF9_RAMVA</name>
<dbReference type="PROSITE" id="PS51914">
    <property type="entry name" value="MRH"/>
    <property type="match status" value="1"/>
</dbReference>
<reference evidence="8 9" key="1">
    <citation type="journal article" date="2016" name="Nat. Commun.">
        <title>Extremotolerant tardigrade genome and improved radiotolerance of human cultured cells by tardigrade-unique protein.</title>
        <authorList>
            <person name="Hashimoto T."/>
            <person name="Horikawa D.D."/>
            <person name="Saito Y."/>
            <person name="Kuwahara H."/>
            <person name="Kozuka-Hata H."/>
            <person name="Shin-I T."/>
            <person name="Minakuchi Y."/>
            <person name="Ohishi K."/>
            <person name="Motoyama A."/>
            <person name="Aizu T."/>
            <person name="Enomoto A."/>
            <person name="Kondo K."/>
            <person name="Tanaka S."/>
            <person name="Hara Y."/>
            <person name="Koshikawa S."/>
            <person name="Sagara H."/>
            <person name="Miura T."/>
            <person name="Yokobori S."/>
            <person name="Miyagawa K."/>
            <person name="Suzuki Y."/>
            <person name="Kubo T."/>
            <person name="Oyama M."/>
            <person name="Kohara Y."/>
            <person name="Fujiyama A."/>
            <person name="Arakawa K."/>
            <person name="Katayama T."/>
            <person name="Toyoda A."/>
            <person name="Kunieda T."/>
        </authorList>
    </citation>
    <scope>NUCLEOTIDE SEQUENCE [LARGE SCALE GENOMIC DNA]</scope>
    <source>
        <strain evidence="8 9">YOKOZUNA-1</strain>
    </source>
</reference>
<accession>A0A1D1UQF9</accession>
<feature type="region of interest" description="Disordered" evidence="5">
    <location>
        <begin position="409"/>
        <end position="429"/>
    </location>
</feature>
<feature type="domain" description="MRH" evidence="7">
    <location>
        <begin position="101"/>
        <end position="223"/>
    </location>
</feature>
<comment type="subcellular location">
    <subcellularLocation>
        <location evidence="1">Endoplasmic reticulum</location>
    </subcellularLocation>
</comment>
<dbReference type="InterPro" id="IPR044865">
    <property type="entry name" value="MRH_dom"/>
</dbReference>
<dbReference type="SUPFAM" id="SSF50911">
    <property type="entry name" value="Mannose 6-phosphate receptor domain"/>
    <property type="match status" value="1"/>
</dbReference>
<dbReference type="InterPro" id="IPR045149">
    <property type="entry name" value="OS-9-like"/>
</dbReference>
<evidence type="ECO:0000313" key="8">
    <source>
        <dbReference type="EMBL" id="GAU91959.1"/>
    </source>
</evidence>
<proteinExistence type="predicted"/>
<evidence type="ECO:0000313" key="9">
    <source>
        <dbReference type="Proteomes" id="UP000186922"/>
    </source>
</evidence>
<dbReference type="OrthoDB" id="448954at2759"/>
<evidence type="ECO:0000256" key="3">
    <source>
        <dbReference type="ARBA" id="ARBA00022824"/>
    </source>
</evidence>
<dbReference type="Proteomes" id="UP000186922">
    <property type="component" value="Unassembled WGS sequence"/>
</dbReference>
<evidence type="ECO:0000256" key="2">
    <source>
        <dbReference type="ARBA" id="ARBA00022729"/>
    </source>
</evidence>
<keyword evidence="4" id="KW-1015">Disulfide bond</keyword>
<evidence type="ECO:0000256" key="6">
    <source>
        <dbReference type="SAM" id="SignalP"/>
    </source>
</evidence>
<dbReference type="GO" id="GO:0030970">
    <property type="term" value="P:retrograde protein transport, ER to cytosol"/>
    <property type="evidence" value="ECO:0007669"/>
    <property type="project" value="TreeGrafter"/>
</dbReference>
<keyword evidence="3" id="KW-0256">Endoplasmic reticulum</keyword>
<dbReference type="Gene3D" id="2.70.130.10">
    <property type="entry name" value="Mannose-6-phosphate receptor binding domain"/>
    <property type="match status" value="1"/>
</dbReference>
<dbReference type="EMBL" id="BDGG01000002">
    <property type="protein sequence ID" value="GAU91959.1"/>
    <property type="molecule type" value="Genomic_DNA"/>
</dbReference>
<dbReference type="PANTHER" id="PTHR15414">
    <property type="entry name" value="OS-9-RELATED"/>
    <property type="match status" value="1"/>
</dbReference>
<sequence>MIYFCFHFFVLIGTTYSAASFGDDGTYRITIGPKEKTMQLVGDVQHKRTVIMQNKKGQPFVCSVPEVRNQSVKEEFNMTTAEVVTSLLPDGASVQSQMAASDCIRMPTNGWWHYEFCFHKDITQFHVENGVIKEPVITLGYFNEEFNWDNVTAKEALRKPDRQHIQYYRNGAMCDVIGKPREAKVKLLCNANMVGIRDAILKVEETSSCIYEVTIFTKRLCRLDYFNKQPKQIGQIVCNPKVAKKTVKEKNAKVEAEIASKAEAKKWTEGQPPSQIPALAKPGSAMAFKPRIKRLSSSTVIKPSTKQTEQEMADLMNSIFGQQPRSRARNLDDVLADMNPAQRRRRDIQRSIEQRLGDMGAPINVQIVGEAAGPNAALLEMLEAPEIAKLKEIVLEAVEGEFRDMQEQEQVLSMEESYNQEDVEDPKQKLKPFKKARVYKMEL</sequence>
<keyword evidence="2 6" id="KW-0732">Signal</keyword>
<evidence type="ECO:0000256" key="1">
    <source>
        <dbReference type="ARBA" id="ARBA00004240"/>
    </source>
</evidence>
<dbReference type="STRING" id="947166.A0A1D1UQF9"/>
<dbReference type="PANTHER" id="PTHR15414:SF5">
    <property type="entry name" value="PROTEIN OS-9"/>
    <property type="match status" value="1"/>
</dbReference>
<keyword evidence="9" id="KW-1185">Reference proteome</keyword>
<dbReference type="InterPro" id="IPR009011">
    <property type="entry name" value="Man6P_isomerase_rcpt-bd_dom_sf"/>
</dbReference>
<dbReference type="Pfam" id="PF07915">
    <property type="entry name" value="PRKCSH"/>
    <property type="match status" value="1"/>
</dbReference>
<evidence type="ECO:0000256" key="4">
    <source>
        <dbReference type="ARBA" id="ARBA00023157"/>
    </source>
</evidence>
<dbReference type="GO" id="GO:0005788">
    <property type="term" value="C:endoplasmic reticulum lumen"/>
    <property type="evidence" value="ECO:0007669"/>
    <property type="project" value="TreeGrafter"/>
</dbReference>
<comment type="caution">
    <text evidence="8">The sequence shown here is derived from an EMBL/GenBank/DDBJ whole genome shotgun (WGS) entry which is preliminary data.</text>
</comment>
<organism evidence="8 9">
    <name type="scientific">Ramazzottius varieornatus</name>
    <name type="common">Water bear</name>
    <name type="synonym">Tardigrade</name>
    <dbReference type="NCBI Taxonomy" id="947166"/>
    <lineage>
        <taxon>Eukaryota</taxon>
        <taxon>Metazoa</taxon>
        <taxon>Ecdysozoa</taxon>
        <taxon>Tardigrada</taxon>
        <taxon>Eutardigrada</taxon>
        <taxon>Parachela</taxon>
        <taxon>Hypsibioidea</taxon>
        <taxon>Ramazzottiidae</taxon>
        <taxon>Ramazzottius</taxon>
    </lineage>
</organism>
<evidence type="ECO:0000256" key="5">
    <source>
        <dbReference type="SAM" id="MobiDB-lite"/>
    </source>
</evidence>
<protein>
    <recommendedName>
        <fullName evidence="7">MRH domain-containing protein</fullName>
    </recommendedName>
</protein>
<gene>
    <name evidence="8" type="primary">RvY_04115-1</name>
    <name evidence="8" type="synonym">RvY_04115.1</name>
    <name evidence="8" type="ORF">RvY_04115</name>
</gene>
<feature type="chain" id="PRO_5008897488" description="MRH domain-containing protein" evidence="6">
    <location>
        <begin position="18"/>
        <end position="443"/>
    </location>
</feature>
<feature type="signal peptide" evidence="6">
    <location>
        <begin position="1"/>
        <end position="17"/>
    </location>
</feature>
<dbReference type="AlphaFoldDB" id="A0A1D1UQF9"/>
<evidence type="ECO:0000259" key="7">
    <source>
        <dbReference type="PROSITE" id="PS51914"/>
    </source>
</evidence>
<dbReference type="GO" id="GO:0030968">
    <property type="term" value="P:endoplasmic reticulum unfolded protein response"/>
    <property type="evidence" value="ECO:0007669"/>
    <property type="project" value="InterPro"/>
</dbReference>